<dbReference type="GO" id="GO:0008650">
    <property type="term" value="F:rRNA (uridine-2'-O-)-methyltransferase activity"/>
    <property type="evidence" value="ECO:0007669"/>
    <property type="project" value="TreeGrafter"/>
</dbReference>
<evidence type="ECO:0000256" key="5">
    <source>
        <dbReference type="ARBA" id="ARBA00022679"/>
    </source>
</evidence>
<dbReference type="EMBL" id="NEVH01007824">
    <property type="protein sequence ID" value="PNF35206.1"/>
    <property type="molecule type" value="Genomic_DNA"/>
</dbReference>
<keyword evidence="14" id="KW-1185">Reference proteome</keyword>
<evidence type="ECO:0000256" key="4">
    <source>
        <dbReference type="ARBA" id="ARBA00022603"/>
    </source>
</evidence>
<dbReference type="GO" id="GO:0005730">
    <property type="term" value="C:nucleolus"/>
    <property type="evidence" value="ECO:0007669"/>
    <property type="project" value="UniProtKB-SubCell"/>
</dbReference>
<dbReference type="GO" id="GO:0000463">
    <property type="term" value="P:maturation of LSU-rRNA from tricistronic rRNA transcript (SSU-rRNA, 5.8S rRNA, LSU-rRNA)"/>
    <property type="evidence" value="ECO:0007669"/>
    <property type="project" value="TreeGrafter"/>
</dbReference>
<organism evidence="13 14">
    <name type="scientific">Cryptotermes secundus</name>
    <dbReference type="NCBI Taxonomy" id="105785"/>
    <lineage>
        <taxon>Eukaryota</taxon>
        <taxon>Metazoa</taxon>
        <taxon>Ecdysozoa</taxon>
        <taxon>Arthropoda</taxon>
        <taxon>Hexapoda</taxon>
        <taxon>Insecta</taxon>
        <taxon>Pterygota</taxon>
        <taxon>Neoptera</taxon>
        <taxon>Polyneoptera</taxon>
        <taxon>Dictyoptera</taxon>
        <taxon>Blattodea</taxon>
        <taxon>Blattoidea</taxon>
        <taxon>Termitoidae</taxon>
        <taxon>Kalotermitidae</taxon>
        <taxon>Cryptotermitinae</taxon>
        <taxon>Cryptotermes</taxon>
    </lineage>
</organism>
<comment type="similarity">
    <text evidence="8">Belongs to the class I-like SAM-binding methyltransferase superfamily. RNA methyltransferase RlmE family. SPB1 subfamily.</text>
</comment>
<comment type="catalytic activity">
    <reaction evidence="8">
        <text>a ribonucleotide in rRNA + S-adenosyl-L-methionine = a 2'-O-methylribonucleotide in rRNA + S-adenosyl-L-homocysteine + H(+)</text>
        <dbReference type="Rhea" id="RHEA:48628"/>
        <dbReference type="Rhea" id="RHEA-COMP:12164"/>
        <dbReference type="Rhea" id="RHEA-COMP:12165"/>
        <dbReference type="ChEBI" id="CHEBI:15378"/>
        <dbReference type="ChEBI" id="CHEBI:57856"/>
        <dbReference type="ChEBI" id="CHEBI:59789"/>
        <dbReference type="ChEBI" id="CHEBI:90675"/>
        <dbReference type="ChEBI" id="CHEBI:90676"/>
    </reaction>
</comment>
<keyword evidence="6 8" id="KW-0949">S-adenosyl-L-methionine</keyword>
<name>A0A2J7R304_9NEOP</name>
<feature type="compositionally biased region" description="Basic and acidic residues" evidence="9">
    <location>
        <begin position="324"/>
        <end position="341"/>
    </location>
</feature>
<comment type="subcellular location">
    <subcellularLocation>
        <location evidence="1 8">Nucleus</location>
        <location evidence="1 8">Nucleolus</location>
    </subcellularLocation>
</comment>
<feature type="compositionally biased region" description="Basic residues" evidence="9">
    <location>
        <begin position="371"/>
        <end position="383"/>
    </location>
</feature>
<feature type="binding site" evidence="8">
    <location>
        <position position="57"/>
    </location>
    <ligand>
        <name>S-adenosyl-L-methionine</name>
        <dbReference type="ChEBI" id="CHEBI:59789"/>
    </ligand>
</feature>
<feature type="binding site" evidence="8">
    <location>
        <position position="75"/>
    </location>
    <ligand>
        <name>S-adenosyl-L-methionine</name>
        <dbReference type="ChEBI" id="CHEBI:59789"/>
    </ligand>
</feature>
<feature type="binding site" evidence="8">
    <location>
        <position position="91"/>
    </location>
    <ligand>
        <name>S-adenosyl-L-methionine</name>
        <dbReference type="ChEBI" id="CHEBI:59789"/>
    </ligand>
</feature>
<dbReference type="GO" id="GO:0030687">
    <property type="term" value="C:preribosome, large subunit precursor"/>
    <property type="evidence" value="ECO:0007669"/>
    <property type="project" value="TreeGrafter"/>
</dbReference>
<dbReference type="InterPro" id="IPR050082">
    <property type="entry name" value="RNA_methyltr_RlmE"/>
</dbReference>
<evidence type="ECO:0000256" key="1">
    <source>
        <dbReference type="ARBA" id="ARBA00004604"/>
    </source>
</evidence>
<keyword evidence="3 8" id="KW-0698">rRNA processing</keyword>
<dbReference type="HAMAP" id="MF_03163">
    <property type="entry name" value="RNA_methyltr_E_SPB1"/>
    <property type="match status" value="1"/>
</dbReference>
<evidence type="ECO:0000256" key="2">
    <source>
        <dbReference type="ARBA" id="ARBA00022517"/>
    </source>
</evidence>
<dbReference type="InterPro" id="IPR015507">
    <property type="entry name" value="rRNA-MeTfrase_E"/>
</dbReference>
<evidence type="ECO:0000256" key="8">
    <source>
        <dbReference type="HAMAP-Rule" id="MF_03163"/>
    </source>
</evidence>
<evidence type="ECO:0000256" key="9">
    <source>
        <dbReference type="SAM" id="MobiDB-lite"/>
    </source>
</evidence>
<feature type="compositionally biased region" description="Acidic residues" evidence="9">
    <location>
        <begin position="496"/>
        <end position="505"/>
    </location>
</feature>
<proteinExistence type="inferred from homology"/>
<keyword evidence="8" id="KW-0175">Coiled coil</keyword>
<keyword evidence="4 8" id="KW-0489">Methyltransferase</keyword>
<dbReference type="InterPro" id="IPR002877">
    <property type="entry name" value="RNA_MeTrfase_FtsJ_dom"/>
</dbReference>
<dbReference type="GO" id="GO:0000466">
    <property type="term" value="P:maturation of 5.8S rRNA from tricistronic rRNA transcript (SSU-rRNA, 5.8S rRNA, LSU-rRNA)"/>
    <property type="evidence" value="ECO:0007669"/>
    <property type="project" value="TreeGrafter"/>
</dbReference>
<feature type="compositionally biased region" description="Polar residues" evidence="9">
    <location>
        <begin position="506"/>
        <end position="516"/>
    </location>
</feature>
<dbReference type="InterPro" id="IPR029063">
    <property type="entry name" value="SAM-dependent_MTases_sf"/>
</dbReference>
<dbReference type="PANTHER" id="PTHR10920:SF13">
    <property type="entry name" value="PRE-RRNA 2'-O-RIBOSE RNA METHYLTRANSFERASE FTSJ3"/>
    <property type="match status" value="1"/>
</dbReference>
<dbReference type="Pfam" id="PF11861">
    <property type="entry name" value="DUF3381"/>
    <property type="match status" value="1"/>
</dbReference>
<keyword evidence="2 8" id="KW-0690">Ribosome biogenesis</keyword>
<dbReference type="Proteomes" id="UP000235965">
    <property type="component" value="Unassembled WGS sequence"/>
</dbReference>
<feature type="region of interest" description="Disordered" evidence="9">
    <location>
        <begin position="580"/>
        <end position="638"/>
    </location>
</feature>
<feature type="compositionally biased region" description="Acidic residues" evidence="9">
    <location>
        <begin position="472"/>
        <end position="484"/>
    </location>
</feature>
<feature type="domain" description="DUF3381" evidence="12">
    <location>
        <begin position="234"/>
        <end position="388"/>
    </location>
</feature>
<keyword evidence="7 8" id="KW-0539">Nucleus</keyword>
<dbReference type="Gene3D" id="3.40.50.150">
    <property type="entry name" value="Vaccinia Virus protein VP39"/>
    <property type="match status" value="1"/>
</dbReference>
<dbReference type="STRING" id="105785.A0A2J7R304"/>
<comment type="function">
    <text evidence="8">Probable methyltransferase involved in the maturation of rRNA and in the biogenesis of ribosomal subunits.</text>
</comment>
<dbReference type="PANTHER" id="PTHR10920">
    <property type="entry name" value="RIBOSOMAL RNA METHYLTRANSFERASE"/>
    <property type="match status" value="1"/>
</dbReference>
<dbReference type="InParanoid" id="A0A2J7R304"/>
<feature type="compositionally biased region" description="Basic and acidic residues" evidence="9">
    <location>
        <begin position="623"/>
        <end position="635"/>
    </location>
</feature>
<feature type="binding site" evidence="8">
    <location>
        <position position="55"/>
    </location>
    <ligand>
        <name>S-adenosyl-L-methionine</name>
        <dbReference type="ChEBI" id="CHEBI:59789"/>
    </ligand>
</feature>
<dbReference type="AlphaFoldDB" id="A0A2J7R304"/>
<feature type="coiled-coil region" evidence="8">
    <location>
        <begin position="718"/>
        <end position="748"/>
    </location>
</feature>
<sequence length="843" mass="96802">MGKKKLGKQRKDKYYQLAKETGYRSRAAFKLIQLNRKFEFLQKSRVCVDLCAAPGGWMQVAKQNMPVSSVVIGVDLFPIKTVPGCIALQEDITTDKCRIAIEKELQTWKADLVLNDGAPNVGKNWLHDAYQQACLTLSALKLATHILRAGGWFVTKIFRSKDYQSLIWVFKQLFKKVHSTKPQASRSESAEIFVVCQGYKAPDKLDPRFLNAKYVFEELDLEPQNKLSVFHPEKQKKTKPEGYPENDYTLYHKLSVAEFIASESAVDALQGASEIVLDDPEIVNHPLTTTEIKECCKDIKVLGRKELRALMNWWKALKQVNAEVKAENEEKTTAAEEKKEEEKDESDEDDRDIEELSRQVSELQEEEVRDLKRKRKRTNKERKRLQDRLNLKMVLRGDEGPKLERSDMFQLKQIESSKALENVMDNTPDMLAESEAESDDEFPKKQKFVMYEKDGSSHLDSSGKFYKSGDMSDPEEDRDSEDSDNIPKEGLGLGNSDEENEEEDPTVNSLKCNQEDNPLLTDLDPRSKREKKSHRAELWFEKDIFRNLEIEADEDYELDQMVEQYKRMGGKLISDIKKNEENLKAKHESSSDEEDEDEATDTDTEIDFQSKKNNSKAAAGGKAEFEIVAKDEAPPSRKRKLKLDVEGLALGTLMVTSRKVKQNLIDAGWNRYAFNDDSLPDWFVEDEAKHMKKEAPVPKELVSKYTTKLRELNVRPIKKVIEAKARKKKRAIKRLERAKKKMEALMDSVDVGDREKAKQIRELYKKAKGNRKKEVTYVVSKKHTASKRARRPPGVKGPYKVVDSRMKKDNRRLKTPQKGKKHGRGPPRPKPKKATKLGGKAKR</sequence>
<dbReference type="InterPro" id="IPR012920">
    <property type="entry name" value="rRNA_MeTfrase_SPB1-like_C"/>
</dbReference>
<reference evidence="13 14" key="1">
    <citation type="submission" date="2017-12" db="EMBL/GenBank/DDBJ databases">
        <title>Hemimetabolous genomes reveal molecular basis of termite eusociality.</title>
        <authorList>
            <person name="Harrison M.C."/>
            <person name="Jongepier E."/>
            <person name="Robertson H.M."/>
            <person name="Arning N."/>
            <person name="Bitard-Feildel T."/>
            <person name="Chao H."/>
            <person name="Childers C.P."/>
            <person name="Dinh H."/>
            <person name="Doddapaneni H."/>
            <person name="Dugan S."/>
            <person name="Gowin J."/>
            <person name="Greiner C."/>
            <person name="Han Y."/>
            <person name="Hu H."/>
            <person name="Hughes D.S.T."/>
            <person name="Huylmans A.-K."/>
            <person name="Kemena C."/>
            <person name="Kremer L.P.M."/>
            <person name="Lee S.L."/>
            <person name="Lopez-Ezquerra A."/>
            <person name="Mallet L."/>
            <person name="Monroy-Kuhn J.M."/>
            <person name="Moser A."/>
            <person name="Murali S.C."/>
            <person name="Muzny D.M."/>
            <person name="Otani S."/>
            <person name="Piulachs M.-D."/>
            <person name="Poelchau M."/>
            <person name="Qu J."/>
            <person name="Schaub F."/>
            <person name="Wada-Katsumata A."/>
            <person name="Worley K.C."/>
            <person name="Xie Q."/>
            <person name="Ylla G."/>
            <person name="Poulsen M."/>
            <person name="Gibbs R.A."/>
            <person name="Schal C."/>
            <person name="Richards S."/>
            <person name="Belles X."/>
            <person name="Korb J."/>
            <person name="Bornberg-Bauer E."/>
        </authorList>
    </citation>
    <scope>NUCLEOTIDE SEQUENCE [LARGE SCALE GENOMIC DNA]</scope>
    <source>
        <tissue evidence="13">Whole body</tissue>
    </source>
</reference>
<feature type="compositionally biased region" description="Acidic residues" evidence="9">
    <location>
        <begin position="342"/>
        <end position="353"/>
    </location>
</feature>
<evidence type="ECO:0000256" key="6">
    <source>
        <dbReference type="ARBA" id="ARBA00022691"/>
    </source>
</evidence>
<feature type="compositionally biased region" description="Basic and acidic residues" evidence="9">
    <location>
        <begin position="580"/>
        <end position="590"/>
    </location>
</feature>
<feature type="domain" description="Ribosomal RNA methyltransferase FtsJ" evidence="10">
    <location>
        <begin position="23"/>
        <end position="199"/>
    </location>
</feature>
<dbReference type="FunFam" id="3.40.50.150:FF:000004">
    <property type="entry name" value="AdoMet-dependent rRNA methyltransferase SPB1"/>
    <property type="match status" value="1"/>
</dbReference>
<dbReference type="Pfam" id="PF01728">
    <property type="entry name" value="FtsJ"/>
    <property type="match status" value="1"/>
</dbReference>
<feature type="binding site" evidence="8">
    <location>
        <position position="116"/>
    </location>
    <ligand>
        <name>S-adenosyl-L-methionine</name>
        <dbReference type="ChEBI" id="CHEBI:59789"/>
    </ligand>
</feature>
<evidence type="ECO:0000256" key="3">
    <source>
        <dbReference type="ARBA" id="ARBA00022552"/>
    </source>
</evidence>
<dbReference type="InterPro" id="IPR028589">
    <property type="entry name" value="SPB1-like"/>
</dbReference>
<feature type="domain" description="Ribosomal RNA methyltransferase SPB1-like C-terminal" evidence="11">
    <location>
        <begin position="601"/>
        <end position="817"/>
    </location>
</feature>
<feature type="compositionally biased region" description="Acidic residues" evidence="9">
    <location>
        <begin position="591"/>
        <end position="606"/>
    </location>
</feature>
<feature type="compositionally biased region" description="Low complexity" evidence="9">
    <location>
        <begin position="611"/>
        <end position="622"/>
    </location>
</feature>
<comment type="caution">
    <text evidence="13">The sequence shown here is derived from an EMBL/GenBank/DDBJ whole genome shotgun (WGS) entry which is preliminary data.</text>
</comment>
<feature type="active site" description="Proton acceptor" evidence="8">
    <location>
        <position position="156"/>
    </location>
</feature>
<evidence type="ECO:0000259" key="11">
    <source>
        <dbReference type="Pfam" id="PF07780"/>
    </source>
</evidence>
<evidence type="ECO:0000313" key="13">
    <source>
        <dbReference type="EMBL" id="PNF35206.1"/>
    </source>
</evidence>
<feature type="compositionally biased region" description="Basic residues" evidence="9">
    <location>
        <begin position="808"/>
        <end position="843"/>
    </location>
</feature>
<protein>
    <recommendedName>
        <fullName evidence="8">Putative rRNA methyltransferase</fullName>
        <ecNumber evidence="8">2.1.1.-</ecNumber>
    </recommendedName>
    <alternativeName>
        <fullName evidence="8">2'-O-ribose RNA methyltransferase SPB1 homolog</fullName>
    </alternativeName>
</protein>
<keyword evidence="5 8" id="KW-0808">Transferase</keyword>
<dbReference type="InterPro" id="IPR024576">
    <property type="entry name" value="rRNA_MeTfrase_Spb1_DUF3381"/>
</dbReference>
<dbReference type="EC" id="2.1.1.-" evidence="8"/>
<gene>
    <name evidence="13" type="primary">Ftsj3</name>
    <name evidence="13" type="ORF">B7P43_G07660</name>
</gene>
<evidence type="ECO:0000313" key="14">
    <source>
        <dbReference type="Proteomes" id="UP000235965"/>
    </source>
</evidence>
<dbReference type="HAMAP" id="MF_01547">
    <property type="entry name" value="RNA_methyltr_E"/>
    <property type="match status" value="1"/>
</dbReference>
<dbReference type="GO" id="GO:0016435">
    <property type="term" value="F:rRNA (guanine) methyltransferase activity"/>
    <property type="evidence" value="ECO:0007669"/>
    <property type="project" value="TreeGrafter"/>
</dbReference>
<dbReference type="SUPFAM" id="SSF53335">
    <property type="entry name" value="S-adenosyl-L-methionine-dependent methyltransferases"/>
    <property type="match status" value="1"/>
</dbReference>
<feature type="compositionally biased region" description="Basic residues" evidence="9">
    <location>
        <begin position="780"/>
        <end position="793"/>
    </location>
</feature>
<feature type="region of interest" description="Disordered" evidence="9">
    <location>
        <begin position="324"/>
        <end position="383"/>
    </location>
</feature>
<evidence type="ECO:0000259" key="12">
    <source>
        <dbReference type="Pfam" id="PF11861"/>
    </source>
</evidence>
<feature type="region of interest" description="Disordered" evidence="9">
    <location>
        <begin position="418"/>
        <end position="534"/>
    </location>
</feature>
<dbReference type="Pfam" id="PF07780">
    <property type="entry name" value="Spb1_C"/>
    <property type="match status" value="1"/>
</dbReference>
<dbReference type="OrthoDB" id="1287559at2759"/>
<dbReference type="FunCoup" id="A0A2J7R304">
    <property type="interactions" value="1788"/>
</dbReference>
<evidence type="ECO:0000256" key="7">
    <source>
        <dbReference type="ARBA" id="ARBA00023242"/>
    </source>
</evidence>
<evidence type="ECO:0000259" key="10">
    <source>
        <dbReference type="Pfam" id="PF01728"/>
    </source>
</evidence>
<accession>A0A2J7R304</accession>
<feature type="region of interest" description="Disordered" evidence="9">
    <location>
        <begin position="764"/>
        <end position="843"/>
    </location>
</feature>